<dbReference type="InterPro" id="IPR029058">
    <property type="entry name" value="AB_hydrolase_fold"/>
</dbReference>
<reference evidence="1" key="1">
    <citation type="journal article" date="2015" name="Nature">
        <title>Complex archaea that bridge the gap between prokaryotes and eukaryotes.</title>
        <authorList>
            <person name="Spang A."/>
            <person name="Saw J.H."/>
            <person name="Jorgensen S.L."/>
            <person name="Zaremba-Niedzwiedzka K."/>
            <person name="Martijn J."/>
            <person name="Lind A.E."/>
            <person name="van Eijk R."/>
            <person name="Schleper C."/>
            <person name="Guy L."/>
            <person name="Ettema T.J."/>
        </authorList>
    </citation>
    <scope>NUCLEOTIDE SEQUENCE</scope>
</reference>
<accession>A0A0F9CSB2</accession>
<protein>
    <recommendedName>
        <fullName evidence="2">Serine aminopeptidase S33 domain-containing protein</fullName>
    </recommendedName>
</protein>
<organism evidence="1">
    <name type="scientific">marine sediment metagenome</name>
    <dbReference type="NCBI Taxonomy" id="412755"/>
    <lineage>
        <taxon>unclassified sequences</taxon>
        <taxon>metagenomes</taxon>
        <taxon>ecological metagenomes</taxon>
    </lineage>
</organism>
<dbReference type="EMBL" id="LAZR01031936">
    <property type="protein sequence ID" value="KKL52318.1"/>
    <property type="molecule type" value="Genomic_DNA"/>
</dbReference>
<feature type="non-terminal residue" evidence="1">
    <location>
        <position position="221"/>
    </location>
</feature>
<dbReference type="AlphaFoldDB" id="A0A0F9CSB2"/>
<gene>
    <name evidence="1" type="ORF">LCGC14_2286670</name>
</gene>
<proteinExistence type="predicted"/>
<evidence type="ECO:0008006" key="2">
    <source>
        <dbReference type="Google" id="ProtNLM"/>
    </source>
</evidence>
<sequence length="221" mass="25414">MKYIYCHPLFDERKCSHRFSFQLSKTFKQNGLHLDRFDYKGTGEASGKFCDITLDSLRHDIELEMDDNETVLIGLRFGASLAFSCCCHQQSSVTKLIQIEPILDGQLYVDYLFRKQRLKDTMTKKDGRFIKDEGFYNLEGYKTSENLIEQMKLISLKHMSRNLSVGKSVRFASVAPVGNPDKGLISTVESLKELNIDSAIHNFSLPCFWERVPDVDYTVLT</sequence>
<dbReference type="Gene3D" id="3.40.50.1820">
    <property type="entry name" value="alpha/beta hydrolase"/>
    <property type="match status" value="1"/>
</dbReference>
<evidence type="ECO:0000313" key="1">
    <source>
        <dbReference type="EMBL" id="KKL52318.1"/>
    </source>
</evidence>
<comment type="caution">
    <text evidence="1">The sequence shown here is derived from an EMBL/GenBank/DDBJ whole genome shotgun (WGS) entry which is preliminary data.</text>
</comment>
<name>A0A0F9CSB2_9ZZZZ</name>
<dbReference type="SUPFAM" id="SSF53474">
    <property type="entry name" value="alpha/beta-Hydrolases"/>
    <property type="match status" value="1"/>
</dbReference>